<gene>
    <name evidence="7" type="ORF">C7450_102415</name>
</gene>
<protein>
    <submittedName>
        <fullName evidence="7">Carbohydrate ABC transporter substrate-binding protein (CUT1 family)</fullName>
    </submittedName>
</protein>
<proteinExistence type="inferred from homology"/>
<dbReference type="GO" id="GO:0042597">
    <property type="term" value="C:periplasmic space"/>
    <property type="evidence" value="ECO:0007669"/>
    <property type="project" value="UniProtKB-SubCell"/>
</dbReference>
<dbReference type="InterPro" id="IPR006059">
    <property type="entry name" value="SBP"/>
</dbReference>
<dbReference type="Pfam" id="PF01547">
    <property type="entry name" value="SBP_bac_1"/>
    <property type="match status" value="1"/>
</dbReference>
<evidence type="ECO:0000256" key="6">
    <source>
        <dbReference type="SAM" id="SignalP"/>
    </source>
</evidence>
<dbReference type="InterPro" id="IPR050490">
    <property type="entry name" value="Bact_solute-bd_prot1"/>
</dbReference>
<keyword evidence="8" id="KW-1185">Reference proteome</keyword>
<sequence>MSAQQSRGLTSRAVALAGIVASMITAGPLAAQTTVTMWTFLDPNKTSPREVALKEIIAGFEAANPSIRIKVEPQDFAQMPPKFFLGHRTGGNPDLVWIDAKNLGGLSQSGAGADLNALVTKAWSQADRDDFFVKAGWNAALKDGKLTAMPLFHGASVIYYRKDLLKAAGIDPASLTTWDALAAAAKKLTTDKDGDGRVDVWGFGMPLAAIKTESTPALIGMLDQDGGPFKGCKANYATPEGIKSLGFTADLITKDKVTPQEALVQNVDDITEQFTAGRYAMAITSNLRFSVIAKAAAFGGDNIGIIAWPSWSGKKPAPMPVSGWWIAAWQKSPRLAEAAKFIDYLASKDSIAKWMTVGGQVPIRKSLLDSPFLKQPANGWMTTMVDAWSTSSWMEPTECNTRTLQSALNEAVSRVVLDKVDPKAALQEAERKFADAQ</sequence>
<name>A0A2V3US16_9HYPH</name>
<dbReference type="AlphaFoldDB" id="A0A2V3US16"/>
<comment type="subcellular location">
    <subcellularLocation>
        <location evidence="1">Periplasm</location>
    </subcellularLocation>
</comment>
<keyword evidence="4 6" id="KW-0732">Signal</keyword>
<evidence type="ECO:0000256" key="5">
    <source>
        <dbReference type="ARBA" id="ARBA00022764"/>
    </source>
</evidence>
<organism evidence="7 8">
    <name type="scientific">Chelatococcus asaccharovorans</name>
    <dbReference type="NCBI Taxonomy" id="28210"/>
    <lineage>
        <taxon>Bacteria</taxon>
        <taxon>Pseudomonadati</taxon>
        <taxon>Pseudomonadota</taxon>
        <taxon>Alphaproteobacteria</taxon>
        <taxon>Hyphomicrobiales</taxon>
        <taxon>Chelatococcaceae</taxon>
        <taxon>Chelatococcus</taxon>
    </lineage>
</organism>
<evidence type="ECO:0000313" key="8">
    <source>
        <dbReference type="Proteomes" id="UP000248021"/>
    </source>
</evidence>
<dbReference type="EMBL" id="QJJK01000002">
    <property type="protein sequence ID" value="PXW63499.1"/>
    <property type="molecule type" value="Genomic_DNA"/>
</dbReference>
<dbReference type="Gene3D" id="3.40.190.10">
    <property type="entry name" value="Periplasmic binding protein-like II"/>
    <property type="match status" value="1"/>
</dbReference>
<keyword evidence="3" id="KW-0813">Transport</keyword>
<dbReference type="SUPFAM" id="SSF53850">
    <property type="entry name" value="Periplasmic binding protein-like II"/>
    <property type="match status" value="1"/>
</dbReference>
<dbReference type="PANTHER" id="PTHR43649">
    <property type="entry name" value="ARABINOSE-BINDING PROTEIN-RELATED"/>
    <property type="match status" value="1"/>
</dbReference>
<dbReference type="RefSeq" id="WP_110373637.1">
    <property type="nucleotide sequence ID" value="NZ_JAHBRY010000002.1"/>
</dbReference>
<dbReference type="PANTHER" id="PTHR43649:SF34">
    <property type="entry name" value="ABC TRANSPORTER PERIPLASMIC-BINDING PROTEIN YCJN-RELATED"/>
    <property type="match status" value="1"/>
</dbReference>
<evidence type="ECO:0000313" key="7">
    <source>
        <dbReference type="EMBL" id="PXW63499.1"/>
    </source>
</evidence>
<keyword evidence="5" id="KW-0574">Periplasm</keyword>
<accession>A0A2V3US16</accession>
<dbReference type="Proteomes" id="UP000248021">
    <property type="component" value="Unassembled WGS sequence"/>
</dbReference>
<evidence type="ECO:0000256" key="2">
    <source>
        <dbReference type="ARBA" id="ARBA00008520"/>
    </source>
</evidence>
<comment type="similarity">
    <text evidence="2">Belongs to the bacterial solute-binding protein 1 family.</text>
</comment>
<dbReference type="OrthoDB" id="9811951at2"/>
<reference evidence="7 8" key="1">
    <citation type="submission" date="2018-05" db="EMBL/GenBank/DDBJ databases">
        <title>Genomic Encyclopedia of Type Strains, Phase IV (KMG-IV): sequencing the most valuable type-strain genomes for metagenomic binning, comparative biology and taxonomic classification.</title>
        <authorList>
            <person name="Goeker M."/>
        </authorList>
    </citation>
    <scope>NUCLEOTIDE SEQUENCE [LARGE SCALE GENOMIC DNA]</scope>
    <source>
        <strain evidence="7 8">DSM 6462</strain>
    </source>
</reference>
<comment type="caution">
    <text evidence="7">The sequence shown here is derived from an EMBL/GenBank/DDBJ whole genome shotgun (WGS) entry which is preliminary data.</text>
</comment>
<evidence type="ECO:0000256" key="4">
    <source>
        <dbReference type="ARBA" id="ARBA00022729"/>
    </source>
</evidence>
<feature type="chain" id="PRO_5015908784" evidence="6">
    <location>
        <begin position="32"/>
        <end position="437"/>
    </location>
</feature>
<feature type="signal peptide" evidence="6">
    <location>
        <begin position="1"/>
        <end position="31"/>
    </location>
</feature>
<evidence type="ECO:0000256" key="1">
    <source>
        <dbReference type="ARBA" id="ARBA00004418"/>
    </source>
</evidence>
<evidence type="ECO:0000256" key="3">
    <source>
        <dbReference type="ARBA" id="ARBA00022448"/>
    </source>
</evidence>